<evidence type="ECO:0008006" key="3">
    <source>
        <dbReference type="Google" id="ProtNLM"/>
    </source>
</evidence>
<sequence length="104" mass="11712">MSKNHEQGELLRAKINGETSRMKWSELQRFFASGAMISVAADLDLVEVAYRIASDDKDAVAGWMADSRVARVSDDQAQTWVQTDATLWAVVVKPWILVQHDKLH</sequence>
<protein>
    <recommendedName>
        <fullName evidence="3">DUF2288 domain-containing protein</fullName>
    </recommendedName>
</protein>
<dbReference type="Proteomes" id="UP000887222">
    <property type="component" value="Unassembled WGS sequence"/>
</dbReference>
<reference evidence="1 2" key="1">
    <citation type="journal article" date="2022" name="Int. J. Syst. Evol. Microbiol.">
        <title>Noviherbaspirillum aridicola sp. nov., isolated from an arid soil in Pakistan.</title>
        <authorList>
            <person name="Khan I.U."/>
            <person name="Saqib M."/>
            <person name="Amin A."/>
            <person name="Hussain F."/>
            <person name="Li L."/>
            <person name="Liu Y.H."/>
            <person name="Fang B.Z."/>
            <person name="Ahmed I."/>
            <person name="Li W.J."/>
        </authorList>
    </citation>
    <scope>NUCLEOTIDE SEQUENCE [LARGE SCALE GENOMIC DNA]</scope>
    <source>
        <strain evidence="1 2">NCCP-691</strain>
    </source>
</reference>
<evidence type="ECO:0000313" key="1">
    <source>
        <dbReference type="EMBL" id="GIZ51718.1"/>
    </source>
</evidence>
<accession>A0ABQ4Q3N9</accession>
<evidence type="ECO:0000313" key="2">
    <source>
        <dbReference type="Proteomes" id="UP000887222"/>
    </source>
</evidence>
<comment type="caution">
    <text evidence="1">The sequence shown here is derived from an EMBL/GenBank/DDBJ whole genome shotgun (WGS) entry which is preliminary data.</text>
</comment>
<gene>
    <name evidence="1" type="ORF">NCCP691_17320</name>
</gene>
<organism evidence="1 2">
    <name type="scientific">Noviherbaspirillum aridicola</name>
    <dbReference type="NCBI Taxonomy" id="2849687"/>
    <lineage>
        <taxon>Bacteria</taxon>
        <taxon>Pseudomonadati</taxon>
        <taxon>Pseudomonadota</taxon>
        <taxon>Betaproteobacteria</taxon>
        <taxon>Burkholderiales</taxon>
        <taxon>Oxalobacteraceae</taxon>
        <taxon>Noviherbaspirillum</taxon>
    </lineage>
</organism>
<dbReference type="InterPro" id="IPR018741">
    <property type="entry name" value="DUF2288"/>
</dbReference>
<proteinExistence type="predicted"/>
<dbReference type="RefSeq" id="WP_220807889.1">
    <property type="nucleotide sequence ID" value="NZ_BPMK01000007.1"/>
</dbReference>
<dbReference type="EMBL" id="BPMK01000007">
    <property type="protein sequence ID" value="GIZ51718.1"/>
    <property type="molecule type" value="Genomic_DNA"/>
</dbReference>
<keyword evidence="2" id="KW-1185">Reference proteome</keyword>
<name>A0ABQ4Q3N9_9BURK</name>
<dbReference type="Pfam" id="PF10052">
    <property type="entry name" value="DUF2288"/>
    <property type="match status" value="1"/>
</dbReference>